<dbReference type="Pfam" id="PF05235">
    <property type="entry name" value="CHAD"/>
    <property type="match status" value="1"/>
</dbReference>
<evidence type="ECO:0000259" key="2">
    <source>
        <dbReference type="PROSITE" id="PS51708"/>
    </source>
</evidence>
<feature type="domain" description="CYTH" evidence="1">
    <location>
        <begin position="13"/>
        <end position="213"/>
    </location>
</feature>
<name>A0A2S7K6L0_9PROT</name>
<evidence type="ECO:0000313" key="3">
    <source>
        <dbReference type="EMBL" id="PQA88155.1"/>
    </source>
</evidence>
<dbReference type="InterPro" id="IPR038186">
    <property type="entry name" value="CHAD_dom_sf"/>
</dbReference>
<dbReference type="PANTHER" id="PTHR39339:SF1">
    <property type="entry name" value="CHAD DOMAIN-CONTAINING PROTEIN"/>
    <property type="match status" value="1"/>
</dbReference>
<dbReference type="RefSeq" id="WP_104829400.1">
    <property type="nucleotide sequence ID" value="NZ_PJCH01000005.1"/>
</dbReference>
<dbReference type="InterPro" id="IPR023577">
    <property type="entry name" value="CYTH_domain"/>
</dbReference>
<accession>A0A2S7K6L0</accession>
<dbReference type="Pfam" id="PF01928">
    <property type="entry name" value="CYTH"/>
    <property type="match status" value="1"/>
</dbReference>
<reference evidence="3 4" key="1">
    <citation type="submission" date="2017-12" db="EMBL/GenBank/DDBJ databases">
        <authorList>
            <person name="Hurst M.R.H."/>
        </authorList>
    </citation>
    <scope>NUCLEOTIDE SEQUENCE [LARGE SCALE GENOMIC DNA]</scope>
    <source>
        <strain evidence="3 4">SY-3-19</strain>
    </source>
</reference>
<sequence>MENEGRETMGAGRTEFELKFVGAPADLAALPKSRFFSAIAPKDGAWERLSSTYFDTEDGVLAKRGRSLRLREEGADYIQAVKAKGANAASRMEYEVAIAKAEDFPAPVGEEEIDALIEGLIPKLIPVAGTAVDRWAAEIAYRDAKIELAVDLGQAESRDGEGRIFAGPLAEVELELIEGEPAAVFDFARLLTDNAPLRLSGGTKLETALALQDPANPTPKREKDNIDPEMSAADVLGTSLTQIAARLSELQPALIDYRRPEGVHQMRVALRRLRAIERIFRRYVGSDEIARLAARAKLIAGAMGPARDWDVFLEETLPAAQEGAYAPEGLRALKARAEIARAAAWQDAVAAVSGREFTQFLIDVMAAGTLMGWREDAKKSLFRPAREFAPKVLDRALKKARRTAKEAIGAHELAARHPLRIALKKLRYPIQLFRGIYPKTHRKEYMAALSTLQDAFGAVNDAVVAQGLAERAARGEGAGGEGLMRAAGFISGYKAAEAREAAKKIDAAWDAFEKMTPFWRE</sequence>
<dbReference type="InterPro" id="IPR033469">
    <property type="entry name" value="CYTH-like_dom_sf"/>
</dbReference>
<organism evidence="3 4">
    <name type="scientific">Hyphococcus luteus</name>
    <dbReference type="NCBI Taxonomy" id="2058213"/>
    <lineage>
        <taxon>Bacteria</taxon>
        <taxon>Pseudomonadati</taxon>
        <taxon>Pseudomonadota</taxon>
        <taxon>Alphaproteobacteria</taxon>
        <taxon>Parvularculales</taxon>
        <taxon>Parvularculaceae</taxon>
        <taxon>Hyphococcus</taxon>
    </lineage>
</organism>
<dbReference type="PROSITE" id="PS51707">
    <property type="entry name" value="CYTH"/>
    <property type="match status" value="1"/>
</dbReference>
<dbReference type="OrthoDB" id="9777271at2"/>
<dbReference type="SMART" id="SM01118">
    <property type="entry name" value="CYTH"/>
    <property type="match status" value="1"/>
</dbReference>
<dbReference type="PROSITE" id="PS51708">
    <property type="entry name" value="CHAD"/>
    <property type="match status" value="1"/>
</dbReference>
<feature type="domain" description="CHAD" evidence="2">
    <location>
        <begin position="229"/>
        <end position="514"/>
    </location>
</feature>
<proteinExistence type="predicted"/>
<dbReference type="SMART" id="SM00880">
    <property type="entry name" value="CHAD"/>
    <property type="match status" value="1"/>
</dbReference>
<dbReference type="AlphaFoldDB" id="A0A2S7K6L0"/>
<dbReference type="PANTHER" id="PTHR39339">
    <property type="entry name" value="SLR1444 PROTEIN"/>
    <property type="match status" value="1"/>
</dbReference>
<protein>
    <recommendedName>
        <fullName evidence="5">Inorganic triphosphatase</fullName>
    </recommendedName>
</protein>
<gene>
    <name evidence="3" type="ORF">CW354_07525</name>
</gene>
<dbReference type="SUPFAM" id="SSF55154">
    <property type="entry name" value="CYTH-like phosphatases"/>
    <property type="match status" value="1"/>
</dbReference>
<evidence type="ECO:0000313" key="4">
    <source>
        <dbReference type="Proteomes" id="UP000239504"/>
    </source>
</evidence>
<dbReference type="Proteomes" id="UP000239504">
    <property type="component" value="Unassembled WGS sequence"/>
</dbReference>
<dbReference type="Gene3D" id="1.40.20.10">
    <property type="entry name" value="CHAD domain"/>
    <property type="match status" value="1"/>
</dbReference>
<comment type="caution">
    <text evidence="3">The sequence shown here is derived from an EMBL/GenBank/DDBJ whole genome shotgun (WGS) entry which is preliminary data.</text>
</comment>
<dbReference type="InterPro" id="IPR007899">
    <property type="entry name" value="CHAD_dom"/>
</dbReference>
<dbReference type="Gene3D" id="2.40.320.10">
    <property type="entry name" value="Hypothetical Protein Pfu-838710-001"/>
    <property type="match status" value="1"/>
</dbReference>
<dbReference type="EMBL" id="PJCH01000005">
    <property type="protein sequence ID" value="PQA88155.1"/>
    <property type="molecule type" value="Genomic_DNA"/>
</dbReference>
<keyword evidence="4" id="KW-1185">Reference proteome</keyword>
<evidence type="ECO:0008006" key="5">
    <source>
        <dbReference type="Google" id="ProtNLM"/>
    </source>
</evidence>
<evidence type="ECO:0000259" key="1">
    <source>
        <dbReference type="PROSITE" id="PS51707"/>
    </source>
</evidence>